<keyword evidence="1" id="KW-0695">RNA-directed DNA polymerase</keyword>
<dbReference type="Proteomes" id="UP000233556">
    <property type="component" value="Unassembled WGS sequence"/>
</dbReference>
<organism evidence="1 2">
    <name type="scientific">Limosa lapponica baueri</name>
    <dbReference type="NCBI Taxonomy" id="1758121"/>
    <lineage>
        <taxon>Eukaryota</taxon>
        <taxon>Metazoa</taxon>
        <taxon>Chordata</taxon>
        <taxon>Craniata</taxon>
        <taxon>Vertebrata</taxon>
        <taxon>Euteleostomi</taxon>
        <taxon>Archelosauria</taxon>
        <taxon>Archosauria</taxon>
        <taxon>Dinosauria</taxon>
        <taxon>Saurischia</taxon>
        <taxon>Theropoda</taxon>
        <taxon>Coelurosauria</taxon>
        <taxon>Aves</taxon>
        <taxon>Neognathae</taxon>
        <taxon>Neoaves</taxon>
        <taxon>Charadriiformes</taxon>
        <taxon>Scolopacidae</taxon>
        <taxon>Limosa</taxon>
    </lineage>
</organism>
<keyword evidence="1" id="KW-0808">Transferase</keyword>
<dbReference type="GO" id="GO:0003964">
    <property type="term" value="F:RNA-directed DNA polymerase activity"/>
    <property type="evidence" value="ECO:0007669"/>
    <property type="project" value="UniProtKB-KW"/>
</dbReference>
<protein>
    <submittedName>
        <fullName evidence="1">Rna-directed dna polymerase from mobile element jockey-like</fullName>
    </submittedName>
</protein>
<sequence>MELSLPNVCAVSDRTFQIKVKADRDLVNILSKKASVLERYGFEGQTTQWIRNWLDGHTQTVAVNSLISKWKPVTFGIPQGLVLLNIFVGDMDVGIECTLRKFANDTKLCGAVNKLEGKDAIQRDLDRLERSASVNLMKFNKAKCKVQQVGWGNPKHRYRLGGEWTESRPEERDLKVLVHEKPNVTQQCVPVAQKANLILGCIKRSVASKPREVILPLYSALMRPCLEYCVQLWSSQQKNTDLLEGIQWRAMQMMRKLEHLSYEDRLRELRLFSLEKRSLQGDLIVAFQYLKGAYRRDGRDSFSASVVMGQGVIALN</sequence>
<keyword evidence="1" id="KW-0548">Nucleotidyltransferase</keyword>
<gene>
    <name evidence="1" type="ORF">llap_2616</name>
</gene>
<proteinExistence type="predicted"/>
<dbReference type="AlphaFoldDB" id="A0A2I0ULY9"/>
<dbReference type="EMBL" id="KZ505689">
    <property type="protein sequence ID" value="PKU47067.1"/>
    <property type="molecule type" value="Genomic_DNA"/>
</dbReference>
<keyword evidence="2" id="KW-1185">Reference proteome</keyword>
<accession>A0A2I0ULY9</accession>
<dbReference type="PANTHER" id="PTHR33332">
    <property type="entry name" value="REVERSE TRANSCRIPTASE DOMAIN-CONTAINING PROTEIN"/>
    <property type="match status" value="1"/>
</dbReference>
<evidence type="ECO:0000313" key="1">
    <source>
        <dbReference type="EMBL" id="PKU47067.1"/>
    </source>
</evidence>
<evidence type="ECO:0000313" key="2">
    <source>
        <dbReference type="Proteomes" id="UP000233556"/>
    </source>
</evidence>
<reference evidence="2" key="1">
    <citation type="submission" date="2017-11" db="EMBL/GenBank/DDBJ databases">
        <authorList>
            <person name="Lima N.C."/>
            <person name="Parody-Merino A.M."/>
            <person name="Battley P.F."/>
            <person name="Fidler A.E."/>
            <person name="Prosdocimi F."/>
        </authorList>
    </citation>
    <scope>NUCLEOTIDE SEQUENCE [LARGE SCALE GENOMIC DNA]</scope>
</reference>
<dbReference type="OrthoDB" id="416454at2759"/>
<reference evidence="2" key="2">
    <citation type="submission" date="2017-12" db="EMBL/GenBank/DDBJ databases">
        <title>Genome sequence of the Bar-tailed Godwit (Limosa lapponica baueri).</title>
        <authorList>
            <person name="Lima N.C.B."/>
            <person name="Parody-Merino A.M."/>
            <person name="Battley P.F."/>
            <person name="Fidler A.E."/>
            <person name="Prosdocimi F."/>
        </authorList>
    </citation>
    <scope>NUCLEOTIDE SEQUENCE [LARGE SCALE GENOMIC DNA]</scope>
</reference>
<name>A0A2I0ULY9_LIMLA</name>